<dbReference type="Gene3D" id="3.20.20.190">
    <property type="entry name" value="Phosphatidylinositol (PI) phosphodiesterase"/>
    <property type="match status" value="1"/>
</dbReference>
<dbReference type="RefSeq" id="WP_311686996.1">
    <property type="nucleotide sequence ID" value="NZ_JAVRHM010000026.1"/>
</dbReference>
<dbReference type="EMBL" id="JAVRHM010000026">
    <property type="protein sequence ID" value="MDT0691495.1"/>
    <property type="molecule type" value="Genomic_DNA"/>
</dbReference>
<sequence length="246" mass="27181">MDSVLKIGHRGAKGHLAENTLESIQLALDFGVDMIEIDVHRCNSGEIVVIHDFTLDRTTNGSGEIANKDWSTLKELKVAGAYKIPLLTEVLDLIEGKSAINIELKGSNTAEATCKIVQDYVENRNWNYSDFIISSFQVNELFEARKFSEKIPIGVLSKASISEAIKIGKELNALAIHPSIGIVTKDKILQTKKAGFKVIVWTVNEPDAIARMQEFGVDGIISDYPDRLVKVQCLKLKGKVKSEKKA</sequence>
<dbReference type="InterPro" id="IPR030395">
    <property type="entry name" value="GP_PDE_dom"/>
</dbReference>
<dbReference type="PANTHER" id="PTHR46211">
    <property type="entry name" value="GLYCEROPHOSPHORYL DIESTER PHOSPHODIESTERASE"/>
    <property type="match status" value="1"/>
</dbReference>
<comment type="caution">
    <text evidence="2">The sequence shown here is derived from an EMBL/GenBank/DDBJ whole genome shotgun (WGS) entry which is preliminary data.</text>
</comment>
<dbReference type="SUPFAM" id="SSF51695">
    <property type="entry name" value="PLC-like phosphodiesterases"/>
    <property type="match status" value="1"/>
</dbReference>
<protein>
    <submittedName>
        <fullName evidence="2">Glycerophosphodiester phosphodiesterase family protein</fullName>
    </submittedName>
</protein>
<gene>
    <name evidence="2" type="ORF">RM549_17005</name>
</gene>
<dbReference type="Proteomes" id="UP001261624">
    <property type="component" value="Unassembled WGS sequence"/>
</dbReference>
<accession>A0ABU3E6D8</accession>
<evidence type="ECO:0000313" key="2">
    <source>
        <dbReference type="EMBL" id="MDT0691495.1"/>
    </source>
</evidence>
<proteinExistence type="predicted"/>
<reference evidence="2 3" key="1">
    <citation type="submission" date="2023-09" db="EMBL/GenBank/DDBJ databases">
        <authorList>
            <person name="Rey-Velasco X."/>
        </authorList>
    </citation>
    <scope>NUCLEOTIDE SEQUENCE [LARGE SCALE GENOMIC DNA]</scope>
    <source>
        <strain evidence="2 3">F188</strain>
    </source>
</reference>
<evidence type="ECO:0000313" key="3">
    <source>
        <dbReference type="Proteomes" id="UP001261624"/>
    </source>
</evidence>
<evidence type="ECO:0000259" key="1">
    <source>
        <dbReference type="PROSITE" id="PS51704"/>
    </source>
</evidence>
<dbReference type="InterPro" id="IPR017946">
    <property type="entry name" value="PLC-like_Pdiesterase_TIM-brl"/>
</dbReference>
<name>A0ABU3E6D8_9FLAO</name>
<dbReference type="Pfam" id="PF03009">
    <property type="entry name" value="GDPD"/>
    <property type="match status" value="1"/>
</dbReference>
<organism evidence="2 3">
    <name type="scientific">Autumnicola patrickiae</name>
    <dbReference type="NCBI Taxonomy" id="3075591"/>
    <lineage>
        <taxon>Bacteria</taxon>
        <taxon>Pseudomonadati</taxon>
        <taxon>Bacteroidota</taxon>
        <taxon>Flavobacteriia</taxon>
        <taxon>Flavobacteriales</taxon>
        <taxon>Flavobacteriaceae</taxon>
        <taxon>Autumnicola</taxon>
    </lineage>
</organism>
<dbReference type="PROSITE" id="PS51704">
    <property type="entry name" value="GP_PDE"/>
    <property type="match status" value="1"/>
</dbReference>
<keyword evidence="3" id="KW-1185">Reference proteome</keyword>
<dbReference type="PANTHER" id="PTHR46211:SF14">
    <property type="entry name" value="GLYCEROPHOSPHODIESTER PHOSPHODIESTERASE"/>
    <property type="match status" value="1"/>
</dbReference>
<feature type="domain" description="GP-PDE" evidence="1">
    <location>
        <begin position="4"/>
        <end position="232"/>
    </location>
</feature>